<dbReference type="AlphaFoldDB" id="A0A2V1IMD0"/>
<dbReference type="EMBL" id="PUEC01000002">
    <property type="protein sequence ID" value="PWB04239.1"/>
    <property type="molecule type" value="Genomic_DNA"/>
</dbReference>
<feature type="region of interest" description="Disordered" evidence="1">
    <location>
        <begin position="166"/>
        <end position="188"/>
    </location>
</feature>
<evidence type="ECO:0000313" key="3">
    <source>
        <dbReference type="Proteomes" id="UP000244905"/>
    </source>
</evidence>
<dbReference type="CDD" id="cd03143">
    <property type="entry name" value="A4_beta-galactosidase_middle_domain"/>
    <property type="match status" value="1"/>
</dbReference>
<reference evidence="3" key="1">
    <citation type="submission" date="2018-02" db="EMBL/GenBank/DDBJ databases">
        <authorList>
            <person name="Clavel T."/>
            <person name="Strowig T."/>
        </authorList>
    </citation>
    <scope>NUCLEOTIDE SEQUENCE [LARGE SCALE GENOMIC DNA]</scope>
    <source>
        <strain evidence="3">DSM 103720</strain>
    </source>
</reference>
<name>A0A2V1IMD0_9BACT</name>
<accession>A0A2V1IMD0</accession>
<protein>
    <recommendedName>
        <fullName evidence="4">Tetratricopeptide repeat protein</fullName>
    </recommendedName>
</protein>
<keyword evidence="3" id="KW-1185">Reference proteome</keyword>
<evidence type="ECO:0000313" key="2">
    <source>
        <dbReference type="EMBL" id="PWB04239.1"/>
    </source>
</evidence>
<gene>
    <name evidence="2" type="ORF">C5O23_01390</name>
</gene>
<dbReference type="GeneID" id="82525003"/>
<dbReference type="Proteomes" id="UP000244905">
    <property type="component" value="Unassembled WGS sequence"/>
</dbReference>
<comment type="caution">
    <text evidence="2">The sequence shown here is derived from an EMBL/GenBank/DDBJ whole genome shotgun (WGS) entry which is preliminary data.</text>
</comment>
<dbReference type="RefSeq" id="WP_107031163.1">
    <property type="nucleotide sequence ID" value="NZ_CBFFZS010000002.1"/>
</dbReference>
<proteinExistence type="predicted"/>
<evidence type="ECO:0000256" key="1">
    <source>
        <dbReference type="SAM" id="MobiDB-lite"/>
    </source>
</evidence>
<evidence type="ECO:0008006" key="4">
    <source>
        <dbReference type="Google" id="ProtNLM"/>
    </source>
</evidence>
<organism evidence="2 3">
    <name type="scientific">Duncaniella muris</name>
    <dbReference type="NCBI Taxonomy" id="2094150"/>
    <lineage>
        <taxon>Bacteria</taxon>
        <taxon>Pseudomonadati</taxon>
        <taxon>Bacteroidota</taxon>
        <taxon>Bacteroidia</taxon>
        <taxon>Bacteroidales</taxon>
        <taxon>Muribaculaceae</taxon>
        <taxon>Duncaniella</taxon>
    </lineage>
</organism>
<sequence>MEEALSHYLRALADPEVPVSISDVEHLLREYPFFTLPALTLMRREGASLPADTRRRLMDGLALNAADQAALAIMTDPRSDVWLDFYPSEKKPEVTTDNAIDTFLATYGHSTPEEDALLEKLIFNPTADYSMLLAREEEESLPPEPAPTDNSQDALINAFILKNKAPHQPAPQADDEAASEPPAALAPEDHPVAVKDTADDSSLSESLAKIYIRRRRYDKAFEIIHNLSLKNPKKSVYFADQLRFLQKLMINSRYNT</sequence>